<sequence length="627" mass="72067">GNLKVYSTRSKRRKIKNELDILQEIGVSRTLDEENTYVLGYQEIETHPVSSPINSSQDSLNLIPQNMPINSNMIEILPERISNNTLNSTPLPNNISIKDFLKHWAIQFNIKQNAFDGLLKGLKMHECCSKPTESERSLQCFKNLPSSSRTILETPTNSSNLIRNLKPGIYHHFGLAKGIQMYAPDNVNTIKIAIGIDGLPLSKSSSSQFWLILAYIPNDPSYKTIFPIGIYHGNKKPTDSNDFLLDFVEEVKYLTLNGLVYIVIHLICCDAPAKSFILKVKGHTKVNMSTDEFVFHILNQSLPKEHILLITIISNGLHAPCMFLGVMKKLLFLWVQKGPLNVRLRSTKINNLSSLLLSLNALTTSDDFVRQNRSIQDISRWKATEFRLFLLYSGQVVLKNIISKKCYNNFMSLNIVMIILLSHDFGFLINYARQLLDSFYVSHNIHGLLHLCDDYIQYGPLDNCSAFKFENHMKQLKSYLRRHEKPLQQVINRYHERYADQIFTSNQQLPNVSPIFKNSHNNGLLLNNITGTQYHTIVFNKIKINIKYDKDSFIITKQNGIVKCMNFIYNDNETIIAGKMYKKLTPYFVDPIDSTLLDIFEAQDLSDRLNSWKLLPDLYQCPSHMKY</sequence>
<dbReference type="OrthoDB" id="10015795at2759"/>
<dbReference type="Proteomes" id="UP000478052">
    <property type="component" value="Unassembled WGS sequence"/>
</dbReference>
<dbReference type="AlphaFoldDB" id="A0A6G0WJ57"/>
<keyword evidence="2" id="KW-1185">Reference proteome</keyword>
<evidence type="ECO:0000313" key="1">
    <source>
        <dbReference type="EMBL" id="KAF0727268.1"/>
    </source>
</evidence>
<proteinExistence type="predicted"/>
<protein>
    <recommendedName>
        <fullName evidence="3">DUF4806 domain-containing protein</fullName>
    </recommendedName>
</protein>
<organism evidence="1 2">
    <name type="scientific">Aphis craccivora</name>
    <name type="common">Cowpea aphid</name>
    <dbReference type="NCBI Taxonomy" id="307492"/>
    <lineage>
        <taxon>Eukaryota</taxon>
        <taxon>Metazoa</taxon>
        <taxon>Ecdysozoa</taxon>
        <taxon>Arthropoda</taxon>
        <taxon>Hexapoda</taxon>
        <taxon>Insecta</taxon>
        <taxon>Pterygota</taxon>
        <taxon>Neoptera</taxon>
        <taxon>Paraneoptera</taxon>
        <taxon>Hemiptera</taxon>
        <taxon>Sternorrhyncha</taxon>
        <taxon>Aphidomorpha</taxon>
        <taxon>Aphidoidea</taxon>
        <taxon>Aphididae</taxon>
        <taxon>Aphidini</taxon>
        <taxon>Aphis</taxon>
        <taxon>Aphis</taxon>
    </lineage>
</organism>
<evidence type="ECO:0000313" key="2">
    <source>
        <dbReference type="Proteomes" id="UP000478052"/>
    </source>
</evidence>
<feature type="non-terminal residue" evidence="1">
    <location>
        <position position="1"/>
    </location>
</feature>
<evidence type="ECO:0008006" key="3">
    <source>
        <dbReference type="Google" id="ProtNLM"/>
    </source>
</evidence>
<dbReference type="PANTHER" id="PTHR33053">
    <property type="entry name" value="PROTEIN, PUTATIVE-RELATED"/>
    <property type="match status" value="1"/>
</dbReference>
<name>A0A6G0WJ57_APHCR</name>
<dbReference type="EMBL" id="VUJU01008685">
    <property type="protein sequence ID" value="KAF0727268.1"/>
    <property type="molecule type" value="Genomic_DNA"/>
</dbReference>
<accession>A0A6G0WJ57</accession>
<gene>
    <name evidence="1" type="ORF">FWK35_00028845</name>
</gene>
<feature type="non-terminal residue" evidence="1">
    <location>
        <position position="627"/>
    </location>
</feature>
<comment type="caution">
    <text evidence="1">The sequence shown here is derived from an EMBL/GenBank/DDBJ whole genome shotgun (WGS) entry which is preliminary data.</text>
</comment>
<reference evidence="1 2" key="1">
    <citation type="submission" date="2019-08" db="EMBL/GenBank/DDBJ databases">
        <title>Whole genome of Aphis craccivora.</title>
        <authorList>
            <person name="Voronova N.V."/>
            <person name="Shulinski R.S."/>
            <person name="Bandarenka Y.V."/>
            <person name="Zhorov D.G."/>
            <person name="Warner D."/>
        </authorList>
    </citation>
    <scope>NUCLEOTIDE SEQUENCE [LARGE SCALE GENOMIC DNA]</scope>
    <source>
        <strain evidence="1">180601</strain>
        <tissue evidence="1">Whole Body</tissue>
    </source>
</reference>